<proteinExistence type="predicted"/>
<accession>A0A5C6MDC5</accession>
<comment type="caution">
    <text evidence="1">The sequence shown here is derived from an EMBL/GenBank/DDBJ whole genome shotgun (WGS) entry which is preliminary data.</text>
</comment>
<reference evidence="1 2" key="1">
    <citation type="submission" date="2019-08" db="EMBL/GenBank/DDBJ databases">
        <title>100 year-old enigma solved: identification of Planctomyces bekefii, the type genus and species of the phylum Planctomycetes.</title>
        <authorList>
            <person name="Svetlana D.N."/>
            <person name="Overmann J."/>
        </authorList>
    </citation>
    <scope>NUCLEOTIDE SEQUENCE [LARGE SCALE GENOMIC DNA]</scope>
    <source>
        <strain evidence="1">Phe10_nw2017</strain>
    </source>
</reference>
<protein>
    <submittedName>
        <fullName evidence="1">Uncharacterized protein</fullName>
    </submittedName>
</protein>
<dbReference type="AlphaFoldDB" id="A0A5C6MDC5"/>
<dbReference type="EMBL" id="SRHE01000026">
    <property type="protein sequence ID" value="TWW12243.1"/>
    <property type="molecule type" value="Genomic_DNA"/>
</dbReference>
<evidence type="ECO:0000313" key="1">
    <source>
        <dbReference type="EMBL" id="TWW12243.1"/>
    </source>
</evidence>
<sequence>MQTDWNATFTSVVGWFFSGRIASFRLLLEGDQFLFNSCEAFVEFLQTAEAAEDGLAE</sequence>
<evidence type="ECO:0000313" key="2">
    <source>
        <dbReference type="Proteomes" id="UP000321083"/>
    </source>
</evidence>
<name>A0A5C6MDC5_9PLAN</name>
<dbReference type="Proteomes" id="UP000321083">
    <property type="component" value="Unassembled WGS sequence"/>
</dbReference>
<gene>
    <name evidence="1" type="ORF">E3A20_02680</name>
</gene>
<reference evidence="1 2" key="2">
    <citation type="submission" date="2019-08" db="EMBL/GenBank/DDBJ databases">
        <authorList>
            <person name="Henke P."/>
        </authorList>
    </citation>
    <scope>NUCLEOTIDE SEQUENCE [LARGE SCALE GENOMIC DNA]</scope>
    <source>
        <strain evidence="1">Phe10_nw2017</strain>
    </source>
</reference>
<organism evidence="1 2">
    <name type="scientific">Planctomyces bekefii</name>
    <dbReference type="NCBI Taxonomy" id="1653850"/>
    <lineage>
        <taxon>Bacteria</taxon>
        <taxon>Pseudomonadati</taxon>
        <taxon>Planctomycetota</taxon>
        <taxon>Planctomycetia</taxon>
        <taxon>Planctomycetales</taxon>
        <taxon>Planctomycetaceae</taxon>
        <taxon>Planctomyces</taxon>
    </lineage>
</organism>
<keyword evidence="2" id="KW-1185">Reference proteome</keyword>